<accession>A0A9X1F838</accession>
<keyword evidence="2" id="KW-1185">Reference proteome</keyword>
<comment type="caution">
    <text evidence="1">The sequence shown here is derived from an EMBL/GenBank/DDBJ whole genome shotgun (WGS) entry which is preliminary data.</text>
</comment>
<organism evidence="1 2">
    <name type="scientific">Winogradskyella luteola</name>
    <dbReference type="NCBI Taxonomy" id="2828330"/>
    <lineage>
        <taxon>Bacteria</taxon>
        <taxon>Pseudomonadati</taxon>
        <taxon>Bacteroidota</taxon>
        <taxon>Flavobacteriia</taxon>
        <taxon>Flavobacteriales</taxon>
        <taxon>Flavobacteriaceae</taxon>
        <taxon>Winogradskyella</taxon>
    </lineage>
</organism>
<evidence type="ECO:0000313" key="2">
    <source>
        <dbReference type="Proteomes" id="UP001138894"/>
    </source>
</evidence>
<proteinExistence type="predicted"/>
<sequence>MELLISILGAITAITVSAIGALLANKNSLILQIRKLKEEHYTSFVESLHNHTANDNEESLTRFVLARDKMFLIASENVIKKMLDYEDNGVGKSLEAHNFYLTELIKSIRADLKLKDKNFPIISFKKANNNVE</sequence>
<gene>
    <name evidence="1" type="ORF">KCG49_07425</name>
</gene>
<dbReference type="RefSeq" id="WP_218545560.1">
    <property type="nucleotide sequence ID" value="NZ_JAGSPD010000005.1"/>
</dbReference>
<reference evidence="1" key="1">
    <citation type="submission" date="2021-04" db="EMBL/GenBank/DDBJ databases">
        <authorList>
            <person name="Pira H."/>
            <person name="Risdian C."/>
            <person name="Wink J."/>
        </authorList>
    </citation>
    <scope>NUCLEOTIDE SEQUENCE</scope>
    <source>
        <strain evidence="1">WHY3</strain>
    </source>
</reference>
<evidence type="ECO:0000313" key="1">
    <source>
        <dbReference type="EMBL" id="MBV7269014.1"/>
    </source>
</evidence>
<dbReference type="AlphaFoldDB" id="A0A9X1F838"/>
<dbReference type="Proteomes" id="UP001138894">
    <property type="component" value="Unassembled WGS sequence"/>
</dbReference>
<protein>
    <submittedName>
        <fullName evidence="1">Uncharacterized protein</fullName>
    </submittedName>
</protein>
<dbReference type="EMBL" id="JAGSPD010000005">
    <property type="protein sequence ID" value="MBV7269014.1"/>
    <property type="molecule type" value="Genomic_DNA"/>
</dbReference>
<name>A0A9X1F838_9FLAO</name>